<name>A0ABT7W2A1_9BORD</name>
<dbReference type="SUPFAM" id="SSF53822">
    <property type="entry name" value="Periplasmic binding protein-like I"/>
    <property type="match status" value="1"/>
</dbReference>
<dbReference type="Pfam" id="PF13377">
    <property type="entry name" value="Peripla_BP_3"/>
    <property type="match status" value="1"/>
</dbReference>
<organism evidence="6 7">
    <name type="scientific">Bordetella petrii</name>
    <dbReference type="NCBI Taxonomy" id="94624"/>
    <lineage>
        <taxon>Bacteria</taxon>
        <taxon>Pseudomonadati</taxon>
        <taxon>Pseudomonadota</taxon>
        <taxon>Betaproteobacteria</taxon>
        <taxon>Burkholderiales</taxon>
        <taxon>Alcaligenaceae</taxon>
        <taxon>Bordetella</taxon>
    </lineage>
</organism>
<feature type="domain" description="HTH lacI-type" evidence="5">
    <location>
        <begin position="5"/>
        <end position="59"/>
    </location>
</feature>
<dbReference type="CDD" id="cd06278">
    <property type="entry name" value="PBP1_LacI-like"/>
    <property type="match status" value="1"/>
</dbReference>
<keyword evidence="2 6" id="KW-0238">DNA-binding</keyword>
<dbReference type="SMART" id="SM00354">
    <property type="entry name" value="HTH_LACI"/>
    <property type="match status" value="1"/>
</dbReference>
<evidence type="ECO:0000256" key="2">
    <source>
        <dbReference type="ARBA" id="ARBA00023125"/>
    </source>
</evidence>
<proteinExistence type="predicted"/>
<evidence type="ECO:0000313" key="7">
    <source>
        <dbReference type="Proteomes" id="UP001175604"/>
    </source>
</evidence>
<evidence type="ECO:0000256" key="4">
    <source>
        <dbReference type="SAM" id="MobiDB-lite"/>
    </source>
</evidence>
<dbReference type="SUPFAM" id="SSF47413">
    <property type="entry name" value="lambda repressor-like DNA-binding domains"/>
    <property type="match status" value="1"/>
</dbReference>
<dbReference type="RefSeq" id="WP_289785494.1">
    <property type="nucleotide sequence ID" value="NZ_JAUDJE010000007.1"/>
</dbReference>
<dbReference type="CDD" id="cd01392">
    <property type="entry name" value="HTH_LacI"/>
    <property type="match status" value="1"/>
</dbReference>
<gene>
    <name evidence="6" type="ORF">QUC21_09680</name>
</gene>
<keyword evidence="7" id="KW-1185">Reference proteome</keyword>
<dbReference type="EMBL" id="JAUDJE010000007">
    <property type="protein sequence ID" value="MDM9559299.1"/>
    <property type="molecule type" value="Genomic_DNA"/>
</dbReference>
<keyword evidence="3" id="KW-0804">Transcription</keyword>
<dbReference type="Gene3D" id="1.10.260.40">
    <property type="entry name" value="lambda repressor-like DNA-binding domains"/>
    <property type="match status" value="1"/>
</dbReference>
<comment type="caution">
    <text evidence="6">The sequence shown here is derived from an EMBL/GenBank/DDBJ whole genome shotgun (WGS) entry which is preliminary data.</text>
</comment>
<dbReference type="PANTHER" id="PTHR30146:SF109">
    <property type="entry name" value="HTH-TYPE TRANSCRIPTIONAL REGULATOR GALS"/>
    <property type="match status" value="1"/>
</dbReference>
<dbReference type="InterPro" id="IPR010982">
    <property type="entry name" value="Lambda_DNA-bd_dom_sf"/>
</dbReference>
<protein>
    <submittedName>
        <fullName evidence="6">LacI family DNA-binding transcriptional regulator</fullName>
    </submittedName>
</protein>
<evidence type="ECO:0000259" key="5">
    <source>
        <dbReference type="PROSITE" id="PS50932"/>
    </source>
</evidence>
<evidence type="ECO:0000313" key="6">
    <source>
        <dbReference type="EMBL" id="MDM9559299.1"/>
    </source>
</evidence>
<dbReference type="InterPro" id="IPR028082">
    <property type="entry name" value="Peripla_BP_I"/>
</dbReference>
<feature type="region of interest" description="Disordered" evidence="4">
    <location>
        <begin position="328"/>
        <end position="352"/>
    </location>
</feature>
<dbReference type="InterPro" id="IPR000843">
    <property type="entry name" value="HTH_LacI"/>
</dbReference>
<evidence type="ECO:0000256" key="1">
    <source>
        <dbReference type="ARBA" id="ARBA00023015"/>
    </source>
</evidence>
<evidence type="ECO:0000256" key="3">
    <source>
        <dbReference type="ARBA" id="ARBA00023163"/>
    </source>
</evidence>
<dbReference type="GO" id="GO:0003677">
    <property type="term" value="F:DNA binding"/>
    <property type="evidence" value="ECO:0007669"/>
    <property type="project" value="UniProtKB-KW"/>
</dbReference>
<reference evidence="6" key="1">
    <citation type="submission" date="2023-06" db="EMBL/GenBank/DDBJ databases">
        <title>full genome analysis of Phenantherene degrader P3.</title>
        <authorList>
            <person name="Akbar A."/>
            <person name="Rahmeh R."/>
            <person name="Kishk M."/>
        </authorList>
    </citation>
    <scope>NUCLEOTIDE SEQUENCE</scope>
    <source>
        <strain evidence="6">P3</strain>
    </source>
</reference>
<dbReference type="PROSITE" id="PS50932">
    <property type="entry name" value="HTH_LACI_2"/>
    <property type="match status" value="1"/>
</dbReference>
<keyword evidence="1" id="KW-0805">Transcription regulation</keyword>
<dbReference type="Pfam" id="PF00356">
    <property type="entry name" value="LacI"/>
    <property type="match status" value="1"/>
</dbReference>
<accession>A0ABT7W2A1</accession>
<sequence length="352" mass="38346">MTRKLTSLDIARLAGVSQSTVSRVVRQLPNVDEQTREHVLQVIRKHRYAPSAAARSMKTNRSGNVAVVVANLDNPLYPALLHHLVEQLARRGLRTTVWEPAGDLDAATARAIAESAADGVIFTTAVDAAQLQHEAIAQSKPVILMNRSLSAKLFDAVVSDNLAGGRLVARYFIDAGRRNIGLISGQSPASTIQERERGFLRELSRHGKALRCHASTLRFDAFNYDNGYRAARDLLARHPDIDALFCSNDILAIGALDGARAAGRAIPDDLWVVGYDDIPMAGWDAIGLTTVRQPLRDMTARAVERLCQRMAQPDLPPRTVKLANELVPRRSTRRAAGPAPAPQPPSMALNVT</sequence>
<dbReference type="Proteomes" id="UP001175604">
    <property type="component" value="Unassembled WGS sequence"/>
</dbReference>
<dbReference type="Gene3D" id="3.40.50.2300">
    <property type="match status" value="2"/>
</dbReference>
<dbReference type="InterPro" id="IPR046335">
    <property type="entry name" value="LacI/GalR-like_sensor"/>
</dbReference>
<dbReference type="PANTHER" id="PTHR30146">
    <property type="entry name" value="LACI-RELATED TRANSCRIPTIONAL REPRESSOR"/>
    <property type="match status" value="1"/>
</dbReference>